<gene>
    <name evidence="1" type="ORF">INH39_02920</name>
</gene>
<name>A0ABY4A9S0_9BURK</name>
<keyword evidence="2" id="KW-1185">Reference proteome</keyword>
<protein>
    <submittedName>
        <fullName evidence="1">Uncharacterized protein</fullName>
    </submittedName>
</protein>
<accession>A0ABY4A9S0</accession>
<evidence type="ECO:0000313" key="2">
    <source>
        <dbReference type="Proteomes" id="UP000831532"/>
    </source>
</evidence>
<evidence type="ECO:0000313" key="1">
    <source>
        <dbReference type="EMBL" id="UOD30714.1"/>
    </source>
</evidence>
<dbReference type="RefSeq" id="WP_243491945.1">
    <property type="nucleotide sequence ID" value="NZ_CP063361.1"/>
</dbReference>
<proteinExistence type="predicted"/>
<reference evidence="1 2" key="1">
    <citation type="submission" date="2020-10" db="EMBL/GenBank/DDBJ databases">
        <title>Genome analysis of Massilia species.</title>
        <authorList>
            <person name="Jung D.-H."/>
        </authorList>
    </citation>
    <scope>NUCLEOTIDE SEQUENCE [LARGE SCALE GENOMIC DNA]</scope>
    <source>
        <strain evidence="2">sipir</strain>
    </source>
</reference>
<sequence>MNFTDLIGKAPAVLVAPQDIVVITIERYLTGQQLAAIQGYMQKRFPNNRVLVLQKGMTVEVLTAAAAEAQSALAQAGTAPSGAVPVGLL</sequence>
<organism evidence="1 2">
    <name type="scientific">Massilia violaceinigra</name>
    <dbReference type="NCBI Taxonomy" id="2045208"/>
    <lineage>
        <taxon>Bacteria</taxon>
        <taxon>Pseudomonadati</taxon>
        <taxon>Pseudomonadota</taxon>
        <taxon>Betaproteobacteria</taxon>
        <taxon>Burkholderiales</taxon>
        <taxon>Oxalobacteraceae</taxon>
        <taxon>Telluria group</taxon>
        <taxon>Massilia</taxon>
    </lineage>
</organism>
<dbReference type="EMBL" id="CP063361">
    <property type="protein sequence ID" value="UOD30714.1"/>
    <property type="molecule type" value="Genomic_DNA"/>
</dbReference>
<dbReference type="Proteomes" id="UP000831532">
    <property type="component" value="Chromosome"/>
</dbReference>